<dbReference type="Proteomes" id="UP000236754">
    <property type="component" value="Unassembled WGS sequence"/>
</dbReference>
<proteinExistence type="predicted"/>
<evidence type="ECO:0000313" key="2">
    <source>
        <dbReference type="Proteomes" id="UP000236754"/>
    </source>
</evidence>
<protein>
    <submittedName>
        <fullName evidence="1">Uncharacterized protein</fullName>
    </submittedName>
</protein>
<gene>
    <name evidence="1" type="ORF">SAMN05216223_11667</name>
</gene>
<keyword evidence="2" id="KW-1185">Reference proteome</keyword>
<dbReference type="EMBL" id="FNVU01000016">
    <property type="protein sequence ID" value="SEG85448.1"/>
    <property type="molecule type" value="Genomic_DNA"/>
</dbReference>
<sequence>MDIELTALATSGATTLVSLMATDSWTHARGLIARLLTHNGPDRSTLAELDDAHSQLTGADPRHAHQTAAELIAQWTTHLQHLMAAEPAARDELRSLLRSLERLTGTATTPAATVHNEINGDIHHAPVIQAGRIHTLTLHAPARQPEDNLP</sequence>
<organism evidence="1 2">
    <name type="scientific">Actinacidiphila yanglinensis</name>
    <dbReference type="NCBI Taxonomy" id="310779"/>
    <lineage>
        <taxon>Bacteria</taxon>
        <taxon>Bacillati</taxon>
        <taxon>Actinomycetota</taxon>
        <taxon>Actinomycetes</taxon>
        <taxon>Kitasatosporales</taxon>
        <taxon>Streptomycetaceae</taxon>
        <taxon>Actinacidiphila</taxon>
    </lineage>
</organism>
<dbReference type="OrthoDB" id="3870696at2"/>
<reference evidence="1 2" key="1">
    <citation type="submission" date="2016-10" db="EMBL/GenBank/DDBJ databases">
        <authorList>
            <person name="de Groot N.N."/>
        </authorList>
    </citation>
    <scope>NUCLEOTIDE SEQUENCE [LARGE SCALE GENOMIC DNA]</scope>
    <source>
        <strain evidence="1 2">CGMCC 4.2023</strain>
    </source>
</reference>
<name>A0A1H6DJN7_9ACTN</name>
<accession>A0A1H6DJN7</accession>
<evidence type="ECO:0000313" key="1">
    <source>
        <dbReference type="EMBL" id="SEG85448.1"/>
    </source>
</evidence>
<dbReference type="AlphaFoldDB" id="A0A1H6DJN7"/>
<dbReference type="RefSeq" id="WP_103889048.1">
    <property type="nucleotide sequence ID" value="NZ_FNVU01000016.1"/>
</dbReference>